<comment type="similarity">
    <text evidence="6 7">Belongs to the FliO/MopB family.</text>
</comment>
<keyword evidence="8" id="KW-0969">Cilium</keyword>
<dbReference type="InterPro" id="IPR052205">
    <property type="entry name" value="FliO/MopB"/>
</dbReference>
<evidence type="ECO:0000313" key="8">
    <source>
        <dbReference type="EMBL" id="PPE74087.1"/>
    </source>
</evidence>
<dbReference type="InterPro" id="IPR022781">
    <property type="entry name" value="Flagellar_biosynth_FliO"/>
</dbReference>
<dbReference type="Pfam" id="PF04347">
    <property type="entry name" value="FliO"/>
    <property type="match status" value="1"/>
</dbReference>
<evidence type="ECO:0000256" key="7">
    <source>
        <dbReference type="RuleBase" id="RU362064"/>
    </source>
</evidence>
<dbReference type="PANTHER" id="PTHR38766:SF1">
    <property type="entry name" value="FLAGELLAR PROTEIN FLIO"/>
    <property type="match status" value="1"/>
</dbReference>
<keyword evidence="5 7" id="KW-0975">Bacterial flagellum</keyword>
<evidence type="ECO:0000256" key="6">
    <source>
        <dbReference type="ARBA" id="ARBA00037937"/>
    </source>
</evidence>
<keyword evidence="4 7" id="KW-0472">Membrane</keyword>
<dbReference type="GO" id="GO:0009425">
    <property type="term" value="C:bacterial-type flagellum basal body"/>
    <property type="evidence" value="ECO:0007669"/>
    <property type="project" value="UniProtKB-SubCell"/>
</dbReference>
<dbReference type="GO" id="GO:0005886">
    <property type="term" value="C:plasma membrane"/>
    <property type="evidence" value="ECO:0007669"/>
    <property type="project" value="UniProtKB-SubCell"/>
</dbReference>
<keyword evidence="8" id="KW-0282">Flagellum</keyword>
<keyword evidence="3 7" id="KW-1133">Transmembrane helix</keyword>
<evidence type="ECO:0000256" key="2">
    <source>
        <dbReference type="ARBA" id="ARBA00022692"/>
    </source>
</evidence>
<keyword evidence="8" id="KW-0966">Cell projection</keyword>
<evidence type="ECO:0000313" key="9">
    <source>
        <dbReference type="Proteomes" id="UP000238220"/>
    </source>
</evidence>
<protein>
    <recommendedName>
        <fullName evidence="7">Flagellar protein</fullName>
    </recommendedName>
</protein>
<proteinExistence type="inferred from homology"/>
<reference evidence="8 9" key="1">
    <citation type="submission" date="2018-02" db="EMBL/GenBank/DDBJ databases">
        <title>Genome sequencing of Solimonas sp. HR-BB.</title>
        <authorList>
            <person name="Lee Y."/>
            <person name="Jeon C.O."/>
        </authorList>
    </citation>
    <scope>NUCLEOTIDE SEQUENCE [LARGE SCALE GENOMIC DNA]</scope>
    <source>
        <strain evidence="8 9">HR-BB</strain>
    </source>
</reference>
<comment type="subcellular location">
    <subcellularLocation>
        <location evidence="7">Cell membrane</location>
    </subcellularLocation>
    <subcellularLocation>
        <location evidence="7">Bacterial flagellum basal body</location>
    </subcellularLocation>
</comment>
<organism evidence="8 9">
    <name type="scientific">Solimonas fluminis</name>
    <dbReference type="NCBI Taxonomy" id="2086571"/>
    <lineage>
        <taxon>Bacteria</taxon>
        <taxon>Pseudomonadati</taxon>
        <taxon>Pseudomonadota</taxon>
        <taxon>Gammaproteobacteria</taxon>
        <taxon>Nevskiales</taxon>
        <taxon>Nevskiaceae</taxon>
        <taxon>Solimonas</taxon>
    </lineage>
</organism>
<dbReference type="AlphaFoldDB" id="A0A2S5TGM0"/>
<evidence type="ECO:0000256" key="5">
    <source>
        <dbReference type="ARBA" id="ARBA00023143"/>
    </source>
</evidence>
<comment type="caution">
    <text evidence="8">The sequence shown here is derived from an EMBL/GenBank/DDBJ whole genome shotgun (WGS) entry which is preliminary data.</text>
</comment>
<keyword evidence="9" id="KW-1185">Reference proteome</keyword>
<dbReference type="GO" id="GO:0044781">
    <property type="term" value="P:bacterial-type flagellum organization"/>
    <property type="evidence" value="ECO:0007669"/>
    <property type="project" value="UniProtKB-UniRule"/>
</dbReference>
<name>A0A2S5TGM0_9GAMM</name>
<keyword evidence="2 7" id="KW-0812">Transmembrane</keyword>
<feature type="transmembrane region" description="Helical" evidence="7">
    <location>
        <begin position="43"/>
        <end position="64"/>
    </location>
</feature>
<dbReference type="RefSeq" id="WP_104229975.1">
    <property type="nucleotide sequence ID" value="NZ_PSNW01000004.1"/>
</dbReference>
<keyword evidence="1 7" id="KW-1003">Cell membrane</keyword>
<dbReference type="NCBIfam" id="TIGR03500">
    <property type="entry name" value="FliO_TIGR"/>
    <property type="match status" value="1"/>
</dbReference>
<dbReference type="OrthoDB" id="9342590at2"/>
<evidence type="ECO:0000256" key="1">
    <source>
        <dbReference type="ARBA" id="ARBA00022475"/>
    </source>
</evidence>
<dbReference type="Proteomes" id="UP000238220">
    <property type="component" value="Unassembled WGS sequence"/>
</dbReference>
<sequence>MSEAAAPAQTAVTVEGVPAPAAPLTGKPMVHAAPSYSSTGGSLASMAGSLVVVLALIFAFAWLMRRVQGLRPARGDALRIEGGLQLGAKERLVIVQAGEARLLLGVTAGGISLLHRLGDAAAEPQAPEADTAALPSFQQAFGEQLHKLLGRK</sequence>
<dbReference type="EMBL" id="PSNW01000004">
    <property type="protein sequence ID" value="PPE74087.1"/>
    <property type="molecule type" value="Genomic_DNA"/>
</dbReference>
<evidence type="ECO:0000256" key="3">
    <source>
        <dbReference type="ARBA" id="ARBA00022989"/>
    </source>
</evidence>
<dbReference type="PANTHER" id="PTHR38766">
    <property type="entry name" value="FLAGELLAR PROTEIN FLIO"/>
    <property type="match status" value="1"/>
</dbReference>
<accession>A0A2S5TGM0</accession>
<evidence type="ECO:0000256" key="4">
    <source>
        <dbReference type="ARBA" id="ARBA00023136"/>
    </source>
</evidence>
<gene>
    <name evidence="8" type="primary">fliO</name>
    <name evidence="8" type="ORF">C3942_08580</name>
</gene>